<dbReference type="SUPFAM" id="SSF48452">
    <property type="entry name" value="TPR-like"/>
    <property type="match status" value="1"/>
</dbReference>
<reference evidence="13 15" key="1">
    <citation type="submission" date="2018-08" db="EMBL/GenBank/DDBJ databases">
        <title>A genome reference for cultivated species of the human gut microbiota.</title>
        <authorList>
            <person name="Zou Y."/>
            <person name="Xue W."/>
            <person name="Luo G."/>
        </authorList>
    </citation>
    <scope>NUCLEOTIDE SEQUENCE [LARGE SCALE GENOMIC DNA]</scope>
    <source>
        <strain evidence="13 15">AM30-26</strain>
    </source>
</reference>
<feature type="domain" description="SusD-like N-terminal" evidence="9">
    <location>
        <begin position="77"/>
        <end position="225"/>
    </location>
</feature>
<evidence type="ECO:0000313" key="13">
    <source>
        <dbReference type="EMBL" id="RHD91578.1"/>
    </source>
</evidence>
<dbReference type="InterPro" id="IPR033985">
    <property type="entry name" value="SusD-like_N"/>
</dbReference>
<feature type="signal peptide" evidence="7">
    <location>
        <begin position="1"/>
        <end position="22"/>
    </location>
</feature>
<dbReference type="EMBL" id="JAQNVG010000005">
    <property type="protein sequence ID" value="MDC2234931.1"/>
    <property type="molecule type" value="Genomic_DNA"/>
</dbReference>
<dbReference type="Pfam" id="PF14322">
    <property type="entry name" value="SusD-like_3"/>
    <property type="match status" value="1"/>
</dbReference>
<feature type="compositionally biased region" description="Polar residues" evidence="6">
    <location>
        <begin position="502"/>
        <end position="511"/>
    </location>
</feature>
<accession>A0A0N7IAE8</accession>
<gene>
    <name evidence="13" type="ORF">DW780_00815</name>
    <name evidence="11" type="ORF">GAN75_00535</name>
    <name evidence="10" type="ORF">GAO51_04055</name>
    <name evidence="14" type="ORF">KQP74_09520</name>
    <name evidence="12" type="ORF">PO127_04115</name>
</gene>
<evidence type="ECO:0000313" key="11">
    <source>
        <dbReference type="EMBL" id="KAB4458581.1"/>
    </source>
</evidence>
<evidence type="ECO:0000313" key="17">
    <source>
        <dbReference type="Proteomes" id="UP000440614"/>
    </source>
</evidence>
<evidence type="ECO:0000256" key="1">
    <source>
        <dbReference type="ARBA" id="ARBA00004442"/>
    </source>
</evidence>
<feature type="domain" description="RagB/SusD" evidence="8">
    <location>
        <begin position="363"/>
        <end position="499"/>
    </location>
</feature>
<evidence type="ECO:0000313" key="12">
    <source>
        <dbReference type="EMBL" id="MDC2234931.1"/>
    </source>
</evidence>
<dbReference type="InterPro" id="IPR011990">
    <property type="entry name" value="TPR-like_helical_dom_sf"/>
</dbReference>
<reference evidence="14" key="3">
    <citation type="submission" date="2021-06" db="EMBL/GenBank/DDBJ databases">
        <title>Interrogation of the integrated mobile genetic elements in gut-associated Bacteroides with a consensus prediction approach.</title>
        <authorList>
            <person name="Campbell D.E."/>
            <person name="Leigh J.R."/>
            <person name="Kim T."/>
            <person name="England W."/>
            <person name="Whitaker R.J."/>
            <person name="Degnan P.H."/>
        </authorList>
    </citation>
    <scope>NUCLEOTIDE SEQUENCE</scope>
    <source>
        <strain evidence="14">VPI-3443</strain>
    </source>
</reference>
<dbReference type="Proteomes" id="UP000284785">
    <property type="component" value="Unassembled WGS sequence"/>
</dbReference>
<organism evidence="11 16">
    <name type="scientific">Bacteroides thetaiotaomicron</name>
    <dbReference type="NCBI Taxonomy" id="818"/>
    <lineage>
        <taxon>Bacteria</taxon>
        <taxon>Pseudomonadati</taxon>
        <taxon>Bacteroidota</taxon>
        <taxon>Bacteroidia</taxon>
        <taxon>Bacteroidales</taxon>
        <taxon>Bacteroidaceae</taxon>
        <taxon>Bacteroides</taxon>
    </lineage>
</organism>
<evidence type="ECO:0000313" key="16">
    <source>
        <dbReference type="Proteomes" id="UP000436825"/>
    </source>
</evidence>
<dbReference type="AlphaFoldDB" id="A0A0N7IAE8"/>
<keyword evidence="5" id="KW-0998">Cell outer membrane</keyword>
<dbReference type="KEGG" id="btho:Btheta7330_03155"/>
<evidence type="ECO:0000313" key="14">
    <source>
        <dbReference type="EMBL" id="UYU92858.1"/>
    </source>
</evidence>
<dbReference type="EMBL" id="QSJP01000001">
    <property type="protein sequence ID" value="RHD91578.1"/>
    <property type="molecule type" value="Genomic_DNA"/>
</dbReference>
<dbReference type="Proteomes" id="UP000436825">
    <property type="component" value="Unassembled WGS sequence"/>
</dbReference>
<evidence type="ECO:0000259" key="8">
    <source>
        <dbReference type="Pfam" id="PF07980"/>
    </source>
</evidence>
<dbReference type="EMBL" id="WCSY01000003">
    <property type="protein sequence ID" value="KAB4315104.1"/>
    <property type="molecule type" value="Genomic_DNA"/>
</dbReference>
<evidence type="ECO:0000256" key="7">
    <source>
        <dbReference type="SAM" id="SignalP"/>
    </source>
</evidence>
<dbReference type="EMBL" id="WCRW01000001">
    <property type="protein sequence ID" value="KAB4458581.1"/>
    <property type="molecule type" value="Genomic_DNA"/>
</dbReference>
<keyword evidence="4" id="KW-0472">Membrane</keyword>
<protein>
    <submittedName>
        <fullName evidence="11">RagB/SusD family nutrient uptake outer membrane protein</fullName>
    </submittedName>
</protein>
<evidence type="ECO:0000259" key="9">
    <source>
        <dbReference type="Pfam" id="PF14322"/>
    </source>
</evidence>
<dbReference type="EMBL" id="CP083685">
    <property type="protein sequence ID" value="UYU92858.1"/>
    <property type="molecule type" value="Genomic_DNA"/>
</dbReference>
<dbReference type="Proteomes" id="UP001162960">
    <property type="component" value="Chromosome"/>
</dbReference>
<reference evidence="12" key="4">
    <citation type="submission" date="2022-10" db="EMBL/GenBank/DDBJ databases">
        <title>Human gut microbiome strain richness.</title>
        <authorList>
            <person name="Chen-Liaw A."/>
        </authorList>
    </citation>
    <scope>NUCLEOTIDE SEQUENCE</scope>
    <source>
        <strain evidence="12">1001283st1_A3_1001283B150304_161114</strain>
    </source>
</reference>
<evidence type="ECO:0000256" key="3">
    <source>
        <dbReference type="ARBA" id="ARBA00022729"/>
    </source>
</evidence>
<comment type="subcellular location">
    <subcellularLocation>
        <location evidence="1">Cell outer membrane</location>
    </subcellularLocation>
</comment>
<evidence type="ECO:0000256" key="5">
    <source>
        <dbReference type="ARBA" id="ARBA00023237"/>
    </source>
</evidence>
<dbReference type="Gene3D" id="1.25.40.390">
    <property type="match status" value="1"/>
</dbReference>
<evidence type="ECO:0000256" key="4">
    <source>
        <dbReference type="ARBA" id="ARBA00023136"/>
    </source>
</evidence>
<sequence>MIKKFKLYILLAAVVLSTTSCLDKMPEDSIPFDEAIQTVDDVNLAVIGIYDAFKSSSLYSGSLTLLPDLQTDLVYGVNGNTNIYGEIWRWKDILATNTNIEGVYAALYNVINRCNFLLDRVDNVRKNTTNDDDLDLIDQCCGEAYFARAIAYSELVKLFCKAYESDEDAANQLGVILTRHYKGNEEMKRASLKDSYQFILDDLDLAAELLALDKDFQPTGKDALYNTAAFFNEYTVYALRARVALYMRKWDEAIKYSSKVIDSNYYLLSSCTNYVSENVSYYKYMWTSDLSTEAIWKVGFTVNSYGGSLGQIFFNYDYSSYRPDYVPATWAINSYDSNDLRVSSFFQTYTTGYSHGLSWPLLIKYLGNEEFTNAQILHVSMPKVLRLSEQYLIRAEAYVQQAQPDYGRAGKDITTLRTARYSTYGGSTALSASNAMEVIEAERVKELYMEGFRLHDLKRWHKGFERKPQDQSLANGSSLKVEADDPLFVWPIPQHELDAPGSQVQPNESNK</sequence>
<dbReference type="Proteomes" id="UP001217776">
    <property type="component" value="Unassembled WGS sequence"/>
</dbReference>
<comment type="similarity">
    <text evidence="2">Belongs to the SusD family.</text>
</comment>
<evidence type="ECO:0000313" key="10">
    <source>
        <dbReference type="EMBL" id="KAB4315104.1"/>
    </source>
</evidence>
<dbReference type="InterPro" id="IPR012944">
    <property type="entry name" value="SusD_RagB_dom"/>
</dbReference>
<feature type="region of interest" description="Disordered" evidence="6">
    <location>
        <begin position="492"/>
        <end position="511"/>
    </location>
</feature>
<accession>C6IE72</accession>
<evidence type="ECO:0000256" key="2">
    <source>
        <dbReference type="ARBA" id="ARBA00006275"/>
    </source>
</evidence>
<name>A0A0N7IAE8_BACT4</name>
<dbReference type="PROSITE" id="PS51257">
    <property type="entry name" value="PROKAR_LIPOPROTEIN"/>
    <property type="match status" value="1"/>
</dbReference>
<evidence type="ECO:0000313" key="15">
    <source>
        <dbReference type="Proteomes" id="UP000284785"/>
    </source>
</evidence>
<dbReference type="Proteomes" id="UP000440614">
    <property type="component" value="Unassembled WGS sequence"/>
</dbReference>
<feature type="chain" id="PRO_5002966297" evidence="7">
    <location>
        <begin position="23"/>
        <end position="511"/>
    </location>
</feature>
<proteinExistence type="inferred from homology"/>
<dbReference type="Pfam" id="PF07980">
    <property type="entry name" value="SusD_RagB"/>
    <property type="match status" value="1"/>
</dbReference>
<reference evidence="16 17" key="2">
    <citation type="journal article" date="2019" name="Nat. Med.">
        <title>A library of human gut bacterial isolates paired with longitudinal multiomics data enables mechanistic microbiome research.</title>
        <authorList>
            <person name="Poyet M."/>
            <person name="Groussin M."/>
            <person name="Gibbons S.M."/>
            <person name="Avila-Pacheco J."/>
            <person name="Jiang X."/>
            <person name="Kearney S.M."/>
            <person name="Perrotta A.R."/>
            <person name="Berdy B."/>
            <person name="Zhao S."/>
            <person name="Lieberman T.D."/>
            <person name="Swanson P.K."/>
            <person name="Smith M."/>
            <person name="Roesemann S."/>
            <person name="Alexander J.E."/>
            <person name="Rich S.A."/>
            <person name="Livny J."/>
            <person name="Vlamakis H."/>
            <person name="Clish C."/>
            <person name="Bullock K."/>
            <person name="Deik A."/>
            <person name="Scott J."/>
            <person name="Pierce K.A."/>
            <person name="Xavier R.J."/>
            <person name="Alm E.J."/>
        </authorList>
    </citation>
    <scope>NUCLEOTIDE SEQUENCE [LARGE SCALE GENOMIC DNA]</scope>
    <source>
        <strain evidence="11 16">BIOML-A160</strain>
        <strain evidence="10 17">BIOML-A188</strain>
    </source>
</reference>
<dbReference type="RefSeq" id="WP_008766224.1">
    <property type="nucleotide sequence ID" value="NZ_BAABXH010000002.1"/>
</dbReference>
<keyword evidence="3 7" id="KW-0732">Signal</keyword>
<evidence type="ECO:0000256" key="6">
    <source>
        <dbReference type="SAM" id="MobiDB-lite"/>
    </source>
</evidence>
<dbReference type="GO" id="GO:0009279">
    <property type="term" value="C:cell outer membrane"/>
    <property type="evidence" value="ECO:0007669"/>
    <property type="project" value="UniProtKB-SubCell"/>
</dbReference>